<proteinExistence type="predicted"/>
<protein>
    <submittedName>
        <fullName evidence="1">Uncharacterized protein</fullName>
    </submittedName>
</protein>
<keyword evidence="2" id="KW-1185">Reference proteome</keyword>
<dbReference type="Proteomes" id="UP000198386">
    <property type="component" value="Unassembled WGS sequence"/>
</dbReference>
<dbReference type="AlphaFoldDB" id="A0A239FDN3"/>
<evidence type="ECO:0000313" key="1">
    <source>
        <dbReference type="EMBL" id="SNS54174.1"/>
    </source>
</evidence>
<name>A0A239FDN3_9ACTN</name>
<sequence>MTPEPAVPAPPLTDVVVVLAGAGSPTPRVVAYRFGAGTRPAPRAGRARLLRRRAGAGRTAGRRVTC</sequence>
<organism evidence="1 2">
    <name type="scientific">Geodermatophilus saharensis</name>
    <dbReference type="NCBI Taxonomy" id="1137994"/>
    <lineage>
        <taxon>Bacteria</taxon>
        <taxon>Bacillati</taxon>
        <taxon>Actinomycetota</taxon>
        <taxon>Actinomycetes</taxon>
        <taxon>Geodermatophilales</taxon>
        <taxon>Geodermatophilaceae</taxon>
        <taxon>Geodermatophilus</taxon>
    </lineage>
</organism>
<evidence type="ECO:0000313" key="2">
    <source>
        <dbReference type="Proteomes" id="UP000198386"/>
    </source>
</evidence>
<gene>
    <name evidence="1" type="ORF">SAMN04488107_2939</name>
</gene>
<accession>A0A239FDN3</accession>
<dbReference type="EMBL" id="FZOH01000005">
    <property type="protein sequence ID" value="SNS54174.1"/>
    <property type="molecule type" value="Genomic_DNA"/>
</dbReference>
<dbReference type="RefSeq" id="WP_089404645.1">
    <property type="nucleotide sequence ID" value="NZ_FZOH01000005.1"/>
</dbReference>
<reference evidence="2" key="1">
    <citation type="submission" date="2017-06" db="EMBL/GenBank/DDBJ databases">
        <authorList>
            <person name="Varghese N."/>
            <person name="Submissions S."/>
        </authorList>
    </citation>
    <scope>NUCLEOTIDE SEQUENCE [LARGE SCALE GENOMIC DNA]</scope>
    <source>
        <strain evidence="2">DSM 45423</strain>
    </source>
</reference>